<proteinExistence type="predicted"/>
<dbReference type="EMBL" id="QZWG01000014">
    <property type="protein sequence ID" value="RZB69652.1"/>
    <property type="molecule type" value="Genomic_DNA"/>
</dbReference>
<organism evidence="1 2">
    <name type="scientific">Glycine soja</name>
    <name type="common">Wild soybean</name>
    <dbReference type="NCBI Taxonomy" id="3848"/>
    <lineage>
        <taxon>Eukaryota</taxon>
        <taxon>Viridiplantae</taxon>
        <taxon>Streptophyta</taxon>
        <taxon>Embryophyta</taxon>
        <taxon>Tracheophyta</taxon>
        <taxon>Spermatophyta</taxon>
        <taxon>Magnoliopsida</taxon>
        <taxon>eudicotyledons</taxon>
        <taxon>Gunneridae</taxon>
        <taxon>Pentapetalae</taxon>
        <taxon>rosids</taxon>
        <taxon>fabids</taxon>
        <taxon>Fabales</taxon>
        <taxon>Fabaceae</taxon>
        <taxon>Papilionoideae</taxon>
        <taxon>50 kb inversion clade</taxon>
        <taxon>NPAAA clade</taxon>
        <taxon>indigoferoid/millettioid clade</taxon>
        <taxon>Phaseoleae</taxon>
        <taxon>Glycine</taxon>
        <taxon>Glycine subgen. Soja</taxon>
    </lineage>
</organism>
<accession>A0A445H878</accession>
<evidence type="ECO:0000313" key="2">
    <source>
        <dbReference type="Proteomes" id="UP000289340"/>
    </source>
</evidence>
<reference evidence="1 2" key="1">
    <citation type="submission" date="2018-09" db="EMBL/GenBank/DDBJ databases">
        <title>A high-quality reference genome of wild soybean provides a powerful tool to mine soybean genomes.</title>
        <authorList>
            <person name="Xie M."/>
            <person name="Chung C.Y.L."/>
            <person name="Li M.-W."/>
            <person name="Wong F.-L."/>
            <person name="Chan T.-F."/>
            <person name="Lam H.-M."/>
        </authorList>
    </citation>
    <scope>NUCLEOTIDE SEQUENCE [LARGE SCALE GENOMIC DNA]</scope>
    <source>
        <strain evidence="2">cv. W05</strain>
        <tissue evidence="1">Hypocotyl of etiolated seedlings</tissue>
    </source>
</reference>
<protein>
    <submittedName>
        <fullName evidence="1">Uncharacterized protein</fullName>
    </submittedName>
</protein>
<keyword evidence="2" id="KW-1185">Reference proteome</keyword>
<gene>
    <name evidence="1" type="ORF">D0Y65_039129</name>
</gene>
<comment type="caution">
    <text evidence="1">The sequence shown here is derived from an EMBL/GenBank/DDBJ whole genome shotgun (WGS) entry which is preliminary data.</text>
</comment>
<evidence type="ECO:0000313" key="1">
    <source>
        <dbReference type="EMBL" id="RZB69652.1"/>
    </source>
</evidence>
<dbReference type="AlphaFoldDB" id="A0A445H878"/>
<dbReference type="Proteomes" id="UP000289340">
    <property type="component" value="Chromosome 14"/>
</dbReference>
<name>A0A445H878_GLYSO</name>
<sequence>MLRSLSLSDSSTDSNSQFLCFSRRNSFPNTAFTRQPCSLRFSRSFVDSAFMERVAAVSVPFYNGENFPSSEFVWFPKKLTARKREVRG</sequence>